<evidence type="ECO:0008006" key="5">
    <source>
        <dbReference type="Google" id="ProtNLM"/>
    </source>
</evidence>
<name>A0A382WSK5_9ZZZZ</name>
<protein>
    <recommendedName>
        <fullName evidence="5">Aminotransferase class III-fold pyridoxal phosphate-dependent enzyme</fullName>
    </recommendedName>
</protein>
<dbReference type="InterPro" id="IPR015422">
    <property type="entry name" value="PyrdxlP-dep_Trfase_small"/>
</dbReference>
<comment type="cofactor">
    <cofactor evidence="1">
        <name>pyridoxal 5'-phosphate</name>
        <dbReference type="ChEBI" id="CHEBI:597326"/>
    </cofactor>
</comment>
<dbReference type="Pfam" id="PF00202">
    <property type="entry name" value="Aminotran_3"/>
    <property type="match status" value="1"/>
</dbReference>
<sequence>DGLIENSKVLGEILHKKLQELCRKYPEHISNVYGKGLLAGIIFSGINNEPLSELCSVICEKAMQRGLILVHTGRESIKIGPPLSITKDALMEGIQVLDDCINDSISEQLLN</sequence>
<keyword evidence="2" id="KW-0032">Aminotransferase</keyword>
<proteinExistence type="predicted"/>
<dbReference type="Gene3D" id="3.90.1150.10">
    <property type="entry name" value="Aspartate Aminotransferase, domain 1"/>
    <property type="match status" value="1"/>
</dbReference>
<dbReference type="AlphaFoldDB" id="A0A382WSK5"/>
<keyword evidence="3" id="KW-0808">Transferase</keyword>
<dbReference type="PANTHER" id="PTHR11986:SF79">
    <property type="entry name" value="ACETYLORNITHINE AMINOTRANSFERASE, MITOCHONDRIAL"/>
    <property type="match status" value="1"/>
</dbReference>
<dbReference type="InterPro" id="IPR015424">
    <property type="entry name" value="PyrdxlP-dep_Trfase"/>
</dbReference>
<dbReference type="GO" id="GO:0030170">
    <property type="term" value="F:pyridoxal phosphate binding"/>
    <property type="evidence" value="ECO:0007669"/>
    <property type="project" value="InterPro"/>
</dbReference>
<gene>
    <name evidence="4" type="ORF">METZ01_LOCUS414424</name>
</gene>
<dbReference type="SUPFAM" id="SSF53383">
    <property type="entry name" value="PLP-dependent transferases"/>
    <property type="match status" value="1"/>
</dbReference>
<reference evidence="4" key="1">
    <citation type="submission" date="2018-05" db="EMBL/GenBank/DDBJ databases">
        <authorList>
            <person name="Lanie J.A."/>
            <person name="Ng W.-L."/>
            <person name="Kazmierczak K.M."/>
            <person name="Andrzejewski T.M."/>
            <person name="Davidsen T.M."/>
            <person name="Wayne K.J."/>
            <person name="Tettelin H."/>
            <person name="Glass J.I."/>
            <person name="Rusch D."/>
            <person name="Podicherti R."/>
            <person name="Tsui H.-C.T."/>
            <person name="Winkler M.E."/>
        </authorList>
    </citation>
    <scope>NUCLEOTIDE SEQUENCE</scope>
</reference>
<evidence type="ECO:0000256" key="2">
    <source>
        <dbReference type="ARBA" id="ARBA00022576"/>
    </source>
</evidence>
<dbReference type="GO" id="GO:0008483">
    <property type="term" value="F:transaminase activity"/>
    <property type="evidence" value="ECO:0007669"/>
    <property type="project" value="UniProtKB-KW"/>
</dbReference>
<dbReference type="PANTHER" id="PTHR11986">
    <property type="entry name" value="AMINOTRANSFERASE CLASS III"/>
    <property type="match status" value="1"/>
</dbReference>
<evidence type="ECO:0000313" key="4">
    <source>
        <dbReference type="EMBL" id="SVD61570.1"/>
    </source>
</evidence>
<dbReference type="InterPro" id="IPR050103">
    <property type="entry name" value="Class-III_PLP-dep_AT"/>
</dbReference>
<evidence type="ECO:0000256" key="3">
    <source>
        <dbReference type="ARBA" id="ARBA00022679"/>
    </source>
</evidence>
<dbReference type="InterPro" id="IPR005814">
    <property type="entry name" value="Aminotrans_3"/>
</dbReference>
<dbReference type="GO" id="GO:0042802">
    <property type="term" value="F:identical protein binding"/>
    <property type="evidence" value="ECO:0007669"/>
    <property type="project" value="TreeGrafter"/>
</dbReference>
<feature type="non-terminal residue" evidence="4">
    <location>
        <position position="1"/>
    </location>
</feature>
<evidence type="ECO:0000256" key="1">
    <source>
        <dbReference type="ARBA" id="ARBA00001933"/>
    </source>
</evidence>
<accession>A0A382WSK5</accession>
<dbReference type="EMBL" id="UINC01162036">
    <property type="protein sequence ID" value="SVD61570.1"/>
    <property type="molecule type" value="Genomic_DNA"/>
</dbReference>
<organism evidence="4">
    <name type="scientific">marine metagenome</name>
    <dbReference type="NCBI Taxonomy" id="408172"/>
    <lineage>
        <taxon>unclassified sequences</taxon>
        <taxon>metagenomes</taxon>
        <taxon>ecological metagenomes</taxon>
    </lineage>
</organism>